<keyword evidence="5" id="KW-0968">Cytoplasmic vesicle</keyword>
<dbReference type="PANTHER" id="PTHR23354">
    <property type="entry name" value="NUCLEOLAR PROTEIN 7/ESTROGEN RECEPTOR COACTIVATOR-RELATED"/>
    <property type="match status" value="1"/>
</dbReference>
<dbReference type="SUPFAM" id="SSF47923">
    <property type="entry name" value="Ypt/Rab-GAP domain of gyp1p"/>
    <property type="match status" value="1"/>
</dbReference>
<dbReference type="Pfam" id="PF00566">
    <property type="entry name" value="RabGAP-TBC"/>
    <property type="match status" value="1"/>
</dbReference>
<reference evidence="7" key="1">
    <citation type="submission" date="2020-11" db="EMBL/GenBank/DDBJ databases">
        <authorList>
            <person name="Tran Van P."/>
        </authorList>
    </citation>
    <scope>NUCLEOTIDE SEQUENCE</scope>
</reference>
<dbReference type="EMBL" id="OB661280">
    <property type="protein sequence ID" value="CAD7227845.1"/>
    <property type="molecule type" value="Genomic_DNA"/>
</dbReference>
<evidence type="ECO:0000256" key="4">
    <source>
        <dbReference type="ARBA" id="ARBA00023136"/>
    </source>
</evidence>
<evidence type="ECO:0000256" key="1">
    <source>
        <dbReference type="ARBA" id="ARBA00004156"/>
    </source>
</evidence>
<evidence type="ECO:0000313" key="7">
    <source>
        <dbReference type="EMBL" id="CAD7227845.1"/>
    </source>
</evidence>
<keyword evidence="4" id="KW-0472">Membrane</keyword>
<dbReference type="InterPro" id="IPR000195">
    <property type="entry name" value="Rab-GAP-TBC_dom"/>
</dbReference>
<dbReference type="SMART" id="SM00584">
    <property type="entry name" value="TLDc"/>
    <property type="match status" value="1"/>
</dbReference>
<dbReference type="InterPro" id="IPR035969">
    <property type="entry name" value="Rab-GAP_TBC_sf"/>
</dbReference>
<comment type="subcellular location">
    <subcellularLocation>
        <location evidence="1">Cytoplasmic vesicle membrane</location>
    </subcellularLocation>
    <subcellularLocation>
        <location evidence="2">Endomembrane system</location>
        <topology evidence="2">Peripheral membrane protein</topology>
    </subcellularLocation>
    <subcellularLocation>
        <location evidence="6">Synapse</location>
    </subcellularLocation>
</comment>
<dbReference type="GO" id="GO:0030659">
    <property type="term" value="C:cytoplasmic vesicle membrane"/>
    <property type="evidence" value="ECO:0007669"/>
    <property type="project" value="UniProtKB-SubCell"/>
</dbReference>
<dbReference type="PANTHER" id="PTHR23354:SF122">
    <property type="entry name" value="GTPASE-ACTIVATING PROTEIN SKYWALKER"/>
    <property type="match status" value="1"/>
</dbReference>
<dbReference type="GO" id="GO:0045202">
    <property type="term" value="C:synapse"/>
    <property type="evidence" value="ECO:0007669"/>
    <property type="project" value="UniProtKB-SubCell"/>
</dbReference>
<dbReference type="Gene3D" id="1.10.472.80">
    <property type="entry name" value="Ypt/Rab-GAP domain of gyp1p, domain 3"/>
    <property type="match status" value="1"/>
</dbReference>
<dbReference type="PROSITE" id="PS51886">
    <property type="entry name" value="TLDC"/>
    <property type="match status" value="1"/>
</dbReference>
<dbReference type="InterPro" id="IPR006571">
    <property type="entry name" value="TLDc_dom"/>
</dbReference>
<keyword evidence="3" id="KW-0770">Synapse</keyword>
<evidence type="ECO:0000256" key="3">
    <source>
        <dbReference type="ARBA" id="ARBA00023018"/>
    </source>
</evidence>
<gene>
    <name evidence="7" type="ORF">CTOB1V02_LOCUS5740</name>
</gene>
<evidence type="ECO:0000256" key="2">
    <source>
        <dbReference type="ARBA" id="ARBA00004184"/>
    </source>
</evidence>
<protein>
    <submittedName>
        <fullName evidence="7">Uncharacterized protein</fullName>
    </submittedName>
</protein>
<dbReference type="Pfam" id="PF07534">
    <property type="entry name" value="TLD"/>
    <property type="match status" value="1"/>
</dbReference>
<sequence>MKSEKSNLSVFENWSWFVLEDLPLEYVVRIMDCLLLEGPKVLYRFGLALFGSFTRDKAKSLKGTSRDSVMQAIRTYCRQMRYPPQKILREAFSIRGFSRSEIQRLKAKIEEQIKAGVFGASGEYSADPCGPPEDTDPQTPDCDSDSSSTIELWRKIEIKAGLCEFAGGQLIQSRSTEGIPSSAAQQAISMTSNTLSIKQGMSTPQPLPRNAAAPRGENPFLNFKCLLTSKQLLILWGWLPMRITMYQPHLLYTTDVHGCSLSTLYNKAQAYEPTILIVKTLDGDIFGAYCSSPWSDRNAKNEMTGYRHTYFGTGETFLFSLYPECRRYSWVGKTSSKGVAHSEELFMAADSHMITVGGGNGQGLWIDSEIRYGKTERCDTFGNEPLTAKKDFEVQVLEVYGFTSEA</sequence>
<evidence type="ECO:0000256" key="5">
    <source>
        <dbReference type="ARBA" id="ARBA00023329"/>
    </source>
</evidence>
<accession>A0A7R8WA72</accession>
<dbReference type="GO" id="GO:0012505">
    <property type="term" value="C:endomembrane system"/>
    <property type="evidence" value="ECO:0007669"/>
    <property type="project" value="UniProtKB-SubCell"/>
</dbReference>
<dbReference type="OrthoDB" id="10065050at2759"/>
<evidence type="ECO:0000256" key="6">
    <source>
        <dbReference type="ARBA" id="ARBA00034103"/>
    </source>
</evidence>
<organism evidence="7">
    <name type="scientific">Cyprideis torosa</name>
    <dbReference type="NCBI Taxonomy" id="163714"/>
    <lineage>
        <taxon>Eukaryota</taxon>
        <taxon>Metazoa</taxon>
        <taxon>Ecdysozoa</taxon>
        <taxon>Arthropoda</taxon>
        <taxon>Crustacea</taxon>
        <taxon>Oligostraca</taxon>
        <taxon>Ostracoda</taxon>
        <taxon>Podocopa</taxon>
        <taxon>Podocopida</taxon>
        <taxon>Cytherocopina</taxon>
        <taxon>Cytheroidea</taxon>
        <taxon>Cytherideidae</taxon>
        <taxon>Cyprideis</taxon>
    </lineage>
</organism>
<name>A0A7R8WA72_9CRUS</name>
<dbReference type="AlphaFoldDB" id="A0A7R8WA72"/>
<proteinExistence type="predicted"/>